<evidence type="ECO:0000313" key="3">
    <source>
        <dbReference type="Proteomes" id="UP000002009"/>
    </source>
</evidence>
<feature type="region of interest" description="Disordered" evidence="1">
    <location>
        <begin position="301"/>
        <end position="343"/>
    </location>
</feature>
<dbReference type="AlphaFoldDB" id="C1E552"/>
<keyword evidence="3" id="KW-1185">Reference proteome</keyword>
<evidence type="ECO:0000256" key="1">
    <source>
        <dbReference type="SAM" id="MobiDB-lite"/>
    </source>
</evidence>
<gene>
    <name evidence="2" type="ORF">MICPUN_57474</name>
</gene>
<feature type="compositionally biased region" description="Basic and acidic residues" evidence="1">
    <location>
        <begin position="1"/>
        <end position="18"/>
    </location>
</feature>
<accession>C1E552</accession>
<feature type="region of interest" description="Disordered" evidence="1">
    <location>
        <begin position="96"/>
        <end position="124"/>
    </location>
</feature>
<dbReference type="GeneID" id="8242482"/>
<dbReference type="KEGG" id="mis:MICPUN_57474"/>
<dbReference type="InParanoid" id="C1E552"/>
<feature type="region of interest" description="Disordered" evidence="1">
    <location>
        <begin position="1"/>
        <end position="67"/>
    </location>
</feature>
<proteinExistence type="predicted"/>
<organism evidence="2 3">
    <name type="scientific">Micromonas commoda (strain RCC299 / NOUM17 / CCMP2709)</name>
    <name type="common">Picoplanktonic green alga</name>
    <dbReference type="NCBI Taxonomy" id="296587"/>
    <lineage>
        <taxon>Eukaryota</taxon>
        <taxon>Viridiplantae</taxon>
        <taxon>Chlorophyta</taxon>
        <taxon>Mamiellophyceae</taxon>
        <taxon>Mamiellales</taxon>
        <taxon>Mamiellaceae</taxon>
        <taxon>Micromonas</taxon>
    </lineage>
</organism>
<dbReference type="Proteomes" id="UP000002009">
    <property type="component" value="Chromosome 4"/>
</dbReference>
<dbReference type="EMBL" id="CP001325">
    <property type="protein sequence ID" value="ACO62832.1"/>
    <property type="molecule type" value="Genomic_DNA"/>
</dbReference>
<name>C1E552_MICCC</name>
<reference evidence="2 3" key="1">
    <citation type="journal article" date="2009" name="Science">
        <title>Green evolution and dynamic adaptations revealed by genomes of the marine picoeukaryotes Micromonas.</title>
        <authorList>
            <person name="Worden A.Z."/>
            <person name="Lee J.H."/>
            <person name="Mock T."/>
            <person name="Rouze P."/>
            <person name="Simmons M.P."/>
            <person name="Aerts A.L."/>
            <person name="Allen A.E."/>
            <person name="Cuvelier M.L."/>
            <person name="Derelle E."/>
            <person name="Everett M.V."/>
            <person name="Foulon E."/>
            <person name="Grimwood J."/>
            <person name="Gundlach H."/>
            <person name="Henrissat B."/>
            <person name="Napoli C."/>
            <person name="McDonald S.M."/>
            <person name="Parker M.S."/>
            <person name="Rombauts S."/>
            <person name="Salamov A."/>
            <person name="Von Dassow P."/>
            <person name="Badger J.H."/>
            <person name="Coutinho P.M."/>
            <person name="Demir E."/>
            <person name="Dubchak I."/>
            <person name="Gentemann C."/>
            <person name="Eikrem W."/>
            <person name="Gready J.E."/>
            <person name="John U."/>
            <person name="Lanier W."/>
            <person name="Lindquist E.A."/>
            <person name="Lucas S."/>
            <person name="Mayer K.F."/>
            <person name="Moreau H."/>
            <person name="Not F."/>
            <person name="Otillar R."/>
            <person name="Panaud O."/>
            <person name="Pangilinan J."/>
            <person name="Paulsen I."/>
            <person name="Piegu B."/>
            <person name="Poliakov A."/>
            <person name="Robbens S."/>
            <person name="Schmutz J."/>
            <person name="Toulza E."/>
            <person name="Wyss T."/>
            <person name="Zelensky A."/>
            <person name="Zhou K."/>
            <person name="Armbrust E.V."/>
            <person name="Bhattacharya D."/>
            <person name="Goodenough U.W."/>
            <person name="Van de Peer Y."/>
            <person name="Grigoriev I.V."/>
        </authorList>
    </citation>
    <scope>NUCLEOTIDE SEQUENCE [LARGE SCALE GENOMIC DNA]</scope>
    <source>
        <strain evidence="3">RCC299 / NOUM17</strain>
    </source>
</reference>
<evidence type="ECO:0000313" key="2">
    <source>
        <dbReference type="EMBL" id="ACO62832.1"/>
    </source>
</evidence>
<dbReference type="RefSeq" id="XP_002501574.1">
    <property type="nucleotide sequence ID" value="XM_002501528.1"/>
</dbReference>
<sequence>MEGVHTSERRFSRIDRVLEALQNRQQRPPQPKEKKAPLSSSSSSSSSEDELDTHAGVPTKEESVRSLEQNAATMVAMAEMAKLRVKAAGTSIPSKASIPEEWTRKQSPIPSPTRPERRPRDPLTFSDDELITELRRLRARLRRDPENVKFAFQRRIGRRALTTALLKDVEDAAATIIAAHWRAREVRVGMPAWRVAVAHRDDVVWERLQGALIRWRKLAATRRKLRIAARSLRLRRGDRAHYYIGDGYVDYDGDCRAWEAHEIDGVAGVADAFRRWRFVAWSFVRWREWCVFEAEKASSSLVVKSNGQKRVAQDSESSVSSDEPSRGHDDFAGFSSDDDSFFW</sequence>
<protein>
    <submittedName>
        <fullName evidence="2">Uncharacterized protein</fullName>
    </submittedName>
</protein>